<evidence type="ECO:0000313" key="4">
    <source>
        <dbReference type="Proteomes" id="UP000054262"/>
    </source>
</evidence>
<dbReference type="Proteomes" id="UP000054262">
    <property type="component" value="Unassembled WGS sequence"/>
</dbReference>
<reference evidence="3 4" key="1">
    <citation type="submission" date="2006-11" db="EMBL/GenBank/DDBJ databases">
        <authorList>
            <person name="Giovannoni S."/>
            <person name="Vergin K."/>
            <person name="Ferriera S."/>
            <person name="Johnson J."/>
            <person name="Kravitz S."/>
            <person name="Beeson K."/>
            <person name="Sutton G."/>
            <person name="Rogers Y.-H."/>
            <person name="Friedman R."/>
            <person name="Frazier M."/>
            <person name="Venter J.C."/>
        </authorList>
    </citation>
    <scope>NUCLEOTIDE SEQUENCE [LARGE SCALE GENOMIC DNA]</scope>
    <source>
        <strain evidence="3 4">HTCC2181</strain>
    </source>
</reference>
<dbReference type="SUPFAM" id="SSF110997">
    <property type="entry name" value="Sporulation related repeat"/>
    <property type="match status" value="1"/>
</dbReference>
<accession>A0P525</accession>
<dbReference type="InterPro" id="IPR052521">
    <property type="entry name" value="Cell_div_SPOR-domain"/>
</dbReference>
<feature type="domain" description="SPOR" evidence="2">
    <location>
        <begin position="101"/>
        <end position="180"/>
    </location>
</feature>
<comment type="caution">
    <text evidence="3">The sequence shown here is derived from an EMBL/GenBank/DDBJ whole genome shotgun (WGS) entry which is preliminary data.</text>
</comment>
<proteinExistence type="predicted"/>
<dbReference type="PROSITE" id="PS51724">
    <property type="entry name" value="SPOR"/>
    <property type="match status" value="1"/>
</dbReference>
<dbReference type="Gene3D" id="3.30.70.1070">
    <property type="entry name" value="Sporulation related repeat"/>
    <property type="match status" value="1"/>
</dbReference>
<evidence type="ECO:0000259" key="2">
    <source>
        <dbReference type="PROSITE" id="PS51724"/>
    </source>
</evidence>
<keyword evidence="4" id="KW-1185">Reference proteome</keyword>
<dbReference type="Pfam" id="PF05036">
    <property type="entry name" value="SPOR"/>
    <property type="match status" value="1"/>
</dbReference>
<evidence type="ECO:0000256" key="1">
    <source>
        <dbReference type="SAM" id="Phobius"/>
    </source>
</evidence>
<organism evidence="3 4">
    <name type="scientific">Methylophilales bacterium HTCC2181</name>
    <dbReference type="NCBI Taxonomy" id="383631"/>
    <lineage>
        <taxon>Bacteria</taxon>
        <taxon>Pseudomonadati</taxon>
        <taxon>Pseudomonadota</taxon>
        <taxon>Betaproteobacteria</taxon>
        <taxon>Nitrosomonadales</taxon>
        <taxon>OM43 clade</taxon>
    </lineage>
</organism>
<feature type="transmembrane region" description="Helical" evidence="1">
    <location>
        <begin position="21"/>
        <end position="40"/>
    </location>
</feature>
<dbReference type="GO" id="GO:0042834">
    <property type="term" value="F:peptidoglycan binding"/>
    <property type="evidence" value="ECO:0007669"/>
    <property type="project" value="InterPro"/>
</dbReference>
<dbReference type="AlphaFoldDB" id="A0P525"/>
<keyword evidence="1" id="KW-1133">Transmembrane helix</keyword>
<dbReference type="OrthoDB" id="7063246at2"/>
<sequence>MADDYRTIKEKKAEGTPFTNGLFFGLLLGILISIAVTLFITNGKSPFVSKETEGSCIEVNSAIGEDDVINIDEDSNYDFYQTLPEESSAYNSEDIQKKRDNNRQIDYYIQVGAFSEQAPADNLKAKLALMGFESVIMSAKIGDNTFHRVSVGPYEDYETSKSMREKLLKEGFKANLIKLTRPKVQ</sequence>
<name>A0P525_9PROT</name>
<evidence type="ECO:0000313" key="3">
    <source>
        <dbReference type="EMBL" id="EAV46635.1"/>
    </source>
</evidence>
<dbReference type="EMBL" id="AAUX01000001">
    <property type="protein sequence ID" value="EAV46635.1"/>
    <property type="molecule type" value="Genomic_DNA"/>
</dbReference>
<dbReference type="InterPro" id="IPR007730">
    <property type="entry name" value="SPOR-like_dom"/>
</dbReference>
<keyword evidence="1" id="KW-0812">Transmembrane</keyword>
<keyword evidence="1" id="KW-0472">Membrane</keyword>
<dbReference type="PANTHER" id="PTHR38687">
    <property type="entry name" value="CELL DIVISION PROTEIN DEDD-RELATED"/>
    <property type="match status" value="1"/>
</dbReference>
<protein>
    <recommendedName>
        <fullName evidence="2">SPOR domain-containing protein</fullName>
    </recommendedName>
</protein>
<dbReference type="InterPro" id="IPR036680">
    <property type="entry name" value="SPOR-like_sf"/>
</dbReference>
<gene>
    <name evidence="3" type="ORF">MB2181_01140</name>
</gene>